<organism evidence="1">
    <name type="scientific">marine sediment metagenome</name>
    <dbReference type="NCBI Taxonomy" id="412755"/>
    <lineage>
        <taxon>unclassified sequences</taxon>
        <taxon>metagenomes</taxon>
        <taxon>ecological metagenomes</taxon>
    </lineage>
</organism>
<dbReference type="AlphaFoldDB" id="X0U4A1"/>
<dbReference type="InterPro" id="IPR053158">
    <property type="entry name" value="CapK_Type1_Caps_Biosynth"/>
</dbReference>
<dbReference type="EMBL" id="BARS01011826">
    <property type="protein sequence ID" value="GAF94176.1"/>
    <property type="molecule type" value="Genomic_DNA"/>
</dbReference>
<proteinExistence type="predicted"/>
<feature type="non-terminal residue" evidence="1">
    <location>
        <position position="184"/>
    </location>
</feature>
<dbReference type="PANTHER" id="PTHR36932:SF1">
    <property type="entry name" value="CAPSULAR POLYSACCHARIDE BIOSYNTHESIS PROTEIN"/>
    <property type="match status" value="1"/>
</dbReference>
<dbReference type="InterPro" id="IPR042099">
    <property type="entry name" value="ANL_N_sf"/>
</dbReference>
<dbReference type="PANTHER" id="PTHR36932">
    <property type="entry name" value="CAPSULAR POLYSACCHARIDE BIOSYNTHESIS PROTEIN"/>
    <property type="match status" value="1"/>
</dbReference>
<comment type="caution">
    <text evidence="1">The sequence shown here is derived from an EMBL/GenBank/DDBJ whole genome shotgun (WGS) entry which is preliminary data.</text>
</comment>
<sequence length="184" mass="21806">MLRSFVNSLPYPIKQGAKYIYGIIPPRFRYGKAFWDTYNFLQESQWWSKERLEEYQMQQLKKLLNHVYNNVPYYKKVFDERGLKPKDIQDFDDLKKLPYLTKEIIQNNLEDLVARNYTHSKLQYCTTGGSTGIPMGFYVEKDVTSAKEWAFMITQWNRVGFRIGNGCVVLRGDVVQSVNKGKFW</sequence>
<name>X0U4A1_9ZZZZ</name>
<accession>X0U4A1</accession>
<evidence type="ECO:0008006" key="2">
    <source>
        <dbReference type="Google" id="ProtNLM"/>
    </source>
</evidence>
<dbReference type="Gene3D" id="3.40.50.12780">
    <property type="entry name" value="N-terminal domain of ligase-like"/>
    <property type="match status" value="1"/>
</dbReference>
<evidence type="ECO:0000313" key="1">
    <source>
        <dbReference type="EMBL" id="GAF94176.1"/>
    </source>
</evidence>
<reference evidence="1" key="1">
    <citation type="journal article" date="2014" name="Front. Microbiol.">
        <title>High frequency of phylogenetically diverse reductive dehalogenase-homologous genes in deep subseafloor sedimentary metagenomes.</title>
        <authorList>
            <person name="Kawai M."/>
            <person name="Futagami T."/>
            <person name="Toyoda A."/>
            <person name="Takaki Y."/>
            <person name="Nishi S."/>
            <person name="Hori S."/>
            <person name="Arai W."/>
            <person name="Tsubouchi T."/>
            <person name="Morono Y."/>
            <person name="Uchiyama I."/>
            <person name="Ito T."/>
            <person name="Fujiyama A."/>
            <person name="Inagaki F."/>
            <person name="Takami H."/>
        </authorList>
    </citation>
    <scope>NUCLEOTIDE SEQUENCE</scope>
    <source>
        <strain evidence="1">Expedition CK06-06</strain>
    </source>
</reference>
<protein>
    <recommendedName>
        <fullName evidence="2">Phenylacetate--CoA ligase family protein</fullName>
    </recommendedName>
</protein>
<gene>
    <name evidence="1" type="ORF">S01H1_21355</name>
</gene>